<comment type="cofactor">
    <cofactor evidence="1">
        <name>Fe(2+)</name>
        <dbReference type="ChEBI" id="CHEBI:29033"/>
    </cofactor>
</comment>
<gene>
    <name evidence="5" type="ORF">SAMN02982931_04747</name>
</gene>
<feature type="domain" description="TauD/TfdA-like" evidence="4">
    <location>
        <begin position="35"/>
        <end position="249"/>
    </location>
</feature>
<keyword evidence="6" id="KW-1185">Reference proteome</keyword>
<dbReference type="Gene3D" id="3.60.130.10">
    <property type="entry name" value="Clavaminate synthase-like"/>
    <property type="match status" value="1"/>
</dbReference>
<protein>
    <submittedName>
        <fullName evidence="5">Taurine catabolism dioxygenase TauD, TfdA family</fullName>
    </submittedName>
</protein>
<evidence type="ECO:0000259" key="4">
    <source>
        <dbReference type="Pfam" id="PF02668"/>
    </source>
</evidence>
<dbReference type="SUPFAM" id="SSF51197">
    <property type="entry name" value="Clavaminate synthase-like"/>
    <property type="match status" value="1"/>
</dbReference>
<organism evidence="5 6">
    <name type="scientific">Bauldia litoralis</name>
    <dbReference type="NCBI Taxonomy" id="665467"/>
    <lineage>
        <taxon>Bacteria</taxon>
        <taxon>Pseudomonadati</taxon>
        <taxon>Pseudomonadota</taxon>
        <taxon>Alphaproteobacteria</taxon>
        <taxon>Hyphomicrobiales</taxon>
        <taxon>Kaistiaceae</taxon>
        <taxon>Bauldia</taxon>
    </lineage>
</organism>
<sequence>MQSQYLIAVRSTDPEIFDNLITTGKRILARPPYCCLIRGIPVEVGRTILVALSAALGRIAEPYGSEWSRVVREIRPRNDRGSTHSGVLNEHMHTDGTDWEKPNDLTCLFCVRNDEAEGGLSRLISIDEIEARLADGPDGRALHKWLSTTPVPWKLAEEFGGRVLHAPILSESGIRWLKFTIHASGDRAVTDRAWAERLLAFEELLDHRMDATEFPLEPGDCLIVDNRKCLHARTPIVDASSSQRLLYRTKVVYR</sequence>
<dbReference type="GO" id="GO:0017000">
    <property type="term" value="P:antibiotic biosynthetic process"/>
    <property type="evidence" value="ECO:0007669"/>
    <property type="project" value="UniProtKB-KW"/>
</dbReference>
<dbReference type="Proteomes" id="UP000199071">
    <property type="component" value="Unassembled WGS sequence"/>
</dbReference>
<dbReference type="GO" id="GO:0016706">
    <property type="term" value="F:2-oxoglutarate-dependent dioxygenase activity"/>
    <property type="evidence" value="ECO:0007669"/>
    <property type="project" value="UniProtKB-ARBA"/>
</dbReference>
<reference evidence="5 6" key="1">
    <citation type="submission" date="2016-10" db="EMBL/GenBank/DDBJ databases">
        <authorList>
            <person name="de Groot N.N."/>
        </authorList>
    </citation>
    <scope>NUCLEOTIDE SEQUENCE [LARGE SCALE GENOMIC DNA]</scope>
    <source>
        <strain evidence="5 6">ATCC 35022</strain>
    </source>
</reference>
<keyword evidence="3" id="KW-0045">Antibiotic biosynthesis</keyword>
<dbReference type="PANTHER" id="PTHR10696:SF56">
    <property type="entry name" value="TAUD_TFDA-LIKE DOMAIN-CONTAINING PROTEIN"/>
    <property type="match status" value="1"/>
</dbReference>
<dbReference type="PANTHER" id="PTHR10696">
    <property type="entry name" value="GAMMA-BUTYROBETAINE HYDROXYLASE-RELATED"/>
    <property type="match status" value="1"/>
</dbReference>
<dbReference type="AlphaFoldDB" id="A0A1G6EN70"/>
<dbReference type="InterPro" id="IPR003819">
    <property type="entry name" value="TauD/TfdA-like"/>
</dbReference>
<dbReference type="InterPro" id="IPR042098">
    <property type="entry name" value="TauD-like_sf"/>
</dbReference>
<dbReference type="InterPro" id="IPR050411">
    <property type="entry name" value="AlphaKG_dependent_hydroxylases"/>
</dbReference>
<accession>A0A1G6EN70</accession>
<evidence type="ECO:0000313" key="6">
    <source>
        <dbReference type="Proteomes" id="UP000199071"/>
    </source>
</evidence>
<evidence type="ECO:0000256" key="2">
    <source>
        <dbReference type="ARBA" id="ARBA00023002"/>
    </source>
</evidence>
<evidence type="ECO:0000313" key="5">
    <source>
        <dbReference type="EMBL" id="SDB58888.1"/>
    </source>
</evidence>
<evidence type="ECO:0000256" key="1">
    <source>
        <dbReference type="ARBA" id="ARBA00001954"/>
    </source>
</evidence>
<dbReference type="EMBL" id="FMXQ01000018">
    <property type="protein sequence ID" value="SDB58888.1"/>
    <property type="molecule type" value="Genomic_DNA"/>
</dbReference>
<evidence type="ECO:0000256" key="3">
    <source>
        <dbReference type="ARBA" id="ARBA00023194"/>
    </source>
</evidence>
<dbReference type="Pfam" id="PF02668">
    <property type="entry name" value="TauD"/>
    <property type="match status" value="1"/>
</dbReference>
<proteinExistence type="predicted"/>
<dbReference type="STRING" id="665467.SAMN02982931_04747"/>
<keyword evidence="5" id="KW-0223">Dioxygenase</keyword>
<keyword evidence="2" id="KW-0560">Oxidoreductase</keyword>
<name>A0A1G6EN70_9HYPH</name>